<proteinExistence type="predicted"/>
<comment type="caution">
    <text evidence="1">The sequence shown here is derived from an EMBL/GenBank/DDBJ whole genome shotgun (WGS) entry which is preliminary data.</text>
</comment>
<organism evidence="1 2">
    <name type="scientific">Kingdonia uniflora</name>
    <dbReference type="NCBI Taxonomy" id="39325"/>
    <lineage>
        <taxon>Eukaryota</taxon>
        <taxon>Viridiplantae</taxon>
        <taxon>Streptophyta</taxon>
        <taxon>Embryophyta</taxon>
        <taxon>Tracheophyta</taxon>
        <taxon>Spermatophyta</taxon>
        <taxon>Magnoliopsida</taxon>
        <taxon>Ranunculales</taxon>
        <taxon>Circaeasteraceae</taxon>
        <taxon>Kingdonia</taxon>
    </lineage>
</organism>
<keyword evidence="2" id="KW-1185">Reference proteome</keyword>
<sequence>MILGLGHIVVQTSRCSWFSTSLSLKYFFIYFYLSCCETLFVDLVPILEQSRYSLLVPIFCILFGIL</sequence>
<protein>
    <submittedName>
        <fullName evidence="1">Uncharacterized protein</fullName>
    </submittedName>
</protein>
<dbReference type="AlphaFoldDB" id="A0A7J7LIZ3"/>
<reference evidence="1 2" key="1">
    <citation type="journal article" date="2020" name="IScience">
        <title>Genome Sequencing of the Endangered Kingdonia uniflora (Circaeasteraceae, Ranunculales) Reveals Potential Mechanisms of Evolutionary Specialization.</title>
        <authorList>
            <person name="Sun Y."/>
            <person name="Deng T."/>
            <person name="Zhang A."/>
            <person name="Moore M.J."/>
            <person name="Landis J.B."/>
            <person name="Lin N."/>
            <person name="Zhang H."/>
            <person name="Zhang X."/>
            <person name="Huang J."/>
            <person name="Zhang X."/>
            <person name="Sun H."/>
            <person name="Wang H."/>
        </authorList>
    </citation>
    <scope>NUCLEOTIDE SEQUENCE [LARGE SCALE GENOMIC DNA]</scope>
    <source>
        <strain evidence="1">TB1705</strain>
        <tissue evidence="1">Leaf</tissue>
    </source>
</reference>
<dbReference type="EMBL" id="JACGCM010002249">
    <property type="protein sequence ID" value="KAF6142607.1"/>
    <property type="molecule type" value="Genomic_DNA"/>
</dbReference>
<evidence type="ECO:0000313" key="1">
    <source>
        <dbReference type="EMBL" id="KAF6142607.1"/>
    </source>
</evidence>
<name>A0A7J7LIZ3_9MAGN</name>
<dbReference type="Proteomes" id="UP000541444">
    <property type="component" value="Unassembled WGS sequence"/>
</dbReference>
<evidence type="ECO:0000313" key="2">
    <source>
        <dbReference type="Proteomes" id="UP000541444"/>
    </source>
</evidence>
<gene>
    <name evidence="1" type="ORF">GIB67_015093</name>
</gene>
<accession>A0A7J7LIZ3</accession>